<dbReference type="NCBIfam" id="TIGR03057">
    <property type="entry name" value="xxxLxxG_by_4"/>
    <property type="match status" value="5"/>
</dbReference>
<feature type="transmembrane region" description="Helical" evidence="5">
    <location>
        <begin position="20"/>
        <end position="43"/>
    </location>
</feature>
<evidence type="ECO:0000313" key="7">
    <source>
        <dbReference type="EMBL" id="KXK64505.1"/>
    </source>
</evidence>
<dbReference type="Gene3D" id="1.10.287.950">
    <property type="entry name" value="Methyl-accepting chemotaxis protein"/>
    <property type="match status" value="1"/>
</dbReference>
<accession>A0A136Q1G2</accession>
<dbReference type="Pfam" id="PF12698">
    <property type="entry name" value="ABC2_membrane_3"/>
    <property type="match status" value="2"/>
</dbReference>
<evidence type="ECO:0000256" key="5">
    <source>
        <dbReference type="SAM" id="Phobius"/>
    </source>
</evidence>
<feature type="transmembrane region" description="Helical" evidence="5">
    <location>
        <begin position="712"/>
        <end position="731"/>
    </location>
</feature>
<evidence type="ECO:0000256" key="2">
    <source>
        <dbReference type="ARBA" id="ARBA00022692"/>
    </source>
</evidence>
<dbReference type="AlphaFoldDB" id="A0A136Q1G2"/>
<feature type="transmembrane region" description="Helical" evidence="5">
    <location>
        <begin position="613"/>
        <end position="633"/>
    </location>
</feature>
<feature type="domain" description="ABC-2 type transporter transmembrane" evidence="6">
    <location>
        <begin position="26"/>
        <end position="157"/>
    </location>
</feature>
<dbReference type="InterPro" id="IPR017500">
    <property type="entry name" value="Phage_infect_YhgE_N"/>
</dbReference>
<dbReference type="InterPro" id="IPR023908">
    <property type="entry name" value="xxxLxxG_rpt"/>
</dbReference>
<feature type="transmembrane region" description="Helical" evidence="5">
    <location>
        <begin position="765"/>
        <end position="787"/>
    </location>
</feature>
<feature type="domain" description="ABC-2 type transporter transmembrane" evidence="6">
    <location>
        <begin position="571"/>
        <end position="785"/>
    </location>
</feature>
<keyword evidence="4 5" id="KW-0472">Membrane</keyword>
<dbReference type="EMBL" id="LSZW01000064">
    <property type="protein sequence ID" value="KXK64505.1"/>
    <property type="molecule type" value="Genomic_DNA"/>
</dbReference>
<evidence type="ECO:0000256" key="3">
    <source>
        <dbReference type="ARBA" id="ARBA00022989"/>
    </source>
</evidence>
<sequence length="804" mass="82234">MKFAKIAGSDISGIFRNRFIRVSVAAILIVPMLYSLCYLAAFWNPYGRLKDLPVAVLNLDRGAALDGKDVNYGEQVVNDLKGNDEVGWSFISRDDLADGLENTKYYSLFTIPEDFSQKIVNAKTAAPTKAEIVYTSNQAKNFLASQIGGNVETQLKERVSASVTKEYTRGAFDGLYDARDGLSQASGGASQLYDGILELSGKIPDLSSGASQLADGAATLKTGLGTLDGNTPSLESGSARLADGLESLQSQLPALADGTARLADGAEQVSGGINTLAQKSGELASGVDRLASGSQKLADGLESLNSRMPALTGGAEAVQNGTSALKSTVDQLSAGTGQVSGGLDTLAAATSSTSDFDTAIDGIKALAAGGASADDISAALDQLQSSYHADLGTLNGGIESAKSGLADVAAGLGSLSYTLDPANSAMPDGSPSFAAGVSQLVAGTEAAAGAAAKLASGSGAVNAGIAELSGNIPALTAGIGELADGASVLTAGAQRLSVKTPVLMDGVSQLRDGSNALETGVGRAAAGIGQLYIGSAALSDGMAAMENQLPALTDGVSRLTGGSQALSEKLADGVSYIDGNLVNSSGAMADYISGPVTISSRPINPVPDYGTGFAPYFIPLSLWVGAILMFFIISPKADPRFAAGSAQAVVGKFLSYAFVGVLQAVLVGAAVLALGLVPNHIGMYFFTVVVMSLVSIAIVQTLISLLGDAGRLIAIVLLILQLTSDAGTFPLELVPNFFRVLNPFMPFTYCVTALREAISGNDITLIWQCIGILAVFLGVSLGLSIAFKNRAEKLQDKVEQMRIA</sequence>
<protein>
    <submittedName>
        <fullName evidence="7">YhgE/Pip domain protein</fullName>
    </submittedName>
</protein>
<dbReference type="GO" id="GO:0016020">
    <property type="term" value="C:membrane"/>
    <property type="evidence" value="ECO:0007669"/>
    <property type="project" value="UniProtKB-SubCell"/>
</dbReference>
<comment type="caution">
    <text evidence="7">The sequence shown here is derived from an EMBL/GenBank/DDBJ whole genome shotgun (WGS) entry which is preliminary data.</text>
</comment>
<dbReference type="SUPFAM" id="SSF58104">
    <property type="entry name" value="Methyl-accepting chemotaxis protein (MCP) signaling domain"/>
    <property type="match status" value="1"/>
</dbReference>
<dbReference type="InterPro" id="IPR013525">
    <property type="entry name" value="ABC2_TM"/>
</dbReference>
<dbReference type="RefSeq" id="WP_066522225.1">
    <property type="nucleotide sequence ID" value="NZ_CABMOF010000007.1"/>
</dbReference>
<dbReference type="NCBIfam" id="TIGR03062">
    <property type="entry name" value="pip_yhgE_Cterm"/>
    <property type="match status" value="1"/>
</dbReference>
<dbReference type="GO" id="GO:0140359">
    <property type="term" value="F:ABC-type transporter activity"/>
    <property type="evidence" value="ECO:0007669"/>
    <property type="project" value="InterPro"/>
</dbReference>
<dbReference type="PANTHER" id="PTHR43077:SF5">
    <property type="entry name" value="PHAGE INFECTION PROTEIN"/>
    <property type="match status" value="1"/>
</dbReference>
<dbReference type="PANTHER" id="PTHR43077">
    <property type="entry name" value="TRANSPORT PERMEASE YVFS-RELATED"/>
    <property type="match status" value="1"/>
</dbReference>
<keyword evidence="2 5" id="KW-0812">Transmembrane</keyword>
<dbReference type="Proteomes" id="UP000070366">
    <property type="component" value="Unassembled WGS sequence"/>
</dbReference>
<reference evidence="7 8" key="1">
    <citation type="submission" date="2016-02" db="EMBL/GenBank/DDBJ databases">
        <authorList>
            <person name="Wen L."/>
            <person name="He K."/>
            <person name="Yang H."/>
        </authorList>
    </citation>
    <scope>NUCLEOTIDE SEQUENCE [LARGE SCALE GENOMIC DNA]</scope>
    <source>
        <strain evidence="7 8">DSM 22607</strain>
    </source>
</reference>
<dbReference type="NCBIfam" id="TIGR03061">
    <property type="entry name" value="pip_yhgE_Nterm"/>
    <property type="match status" value="1"/>
</dbReference>
<proteinExistence type="predicted"/>
<organism evidence="7 8">
    <name type="scientific">Christensenella minuta</name>
    <dbReference type="NCBI Taxonomy" id="626937"/>
    <lineage>
        <taxon>Bacteria</taxon>
        <taxon>Bacillati</taxon>
        <taxon>Bacillota</taxon>
        <taxon>Clostridia</taxon>
        <taxon>Christensenellales</taxon>
        <taxon>Christensenellaceae</taxon>
        <taxon>Christensenella</taxon>
    </lineage>
</organism>
<evidence type="ECO:0000256" key="4">
    <source>
        <dbReference type="ARBA" id="ARBA00023136"/>
    </source>
</evidence>
<feature type="transmembrane region" description="Helical" evidence="5">
    <location>
        <begin position="683"/>
        <end position="705"/>
    </location>
</feature>
<dbReference type="InterPro" id="IPR051328">
    <property type="entry name" value="T7SS_ABC-Transporter"/>
</dbReference>
<dbReference type="STRING" id="626937.HMPREF3293_02584"/>
<gene>
    <name evidence="7" type="ORF">HMPREF3293_02584</name>
</gene>
<evidence type="ECO:0000256" key="1">
    <source>
        <dbReference type="ARBA" id="ARBA00004141"/>
    </source>
</evidence>
<dbReference type="InterPro" id="IPR017501">
    <property type="entry name" value="Phage_infect_YhgE_C"/>
</dbReference>
<dbReference type="Gene3D" id="3.40.1710.10">
    <property type="entry name" value="abc type-2 transporter like domain"/>
    <property type="match status" value="1"/>
</dbReference>
<keyword evidence="8" id="KW-1185">Reference proteome</keyword>
<keyword evidence="3 5" id="KW-1133">Transmembrane helix</keyword>
<comment type="subcellular location">
    <subcellularLocation>
        <location evidence="1">Membrane</location>
        <topology evidence="1">Multi-pass membrane protein</topology>
    </subcellularLocation>
</comment>
<dbReference type="PATRIC" id="fig|626937.4.peg.2542"/>
<evidence type="ECO:0000259" key="6">
    <source>
        <dbReference type="Pfam" id="PF12698"/>
    </source>
</evidence>
<name>A0A136Q1G2_9FIRM</name>
<evidence type="ECO:0000313" key="8">
    <source>
        <dbReference type="Proteomes" id="UP000070366"/>
    </source>
</evidence>
<feature type="transmembrane region" description="Helical" evidence="5">
    <location>
        <begin position="653"/>
        <end position="677"/>
    </location>
</feature>